<evidence type="ECO:0000256" key="1">
    <source>
        <dbReference type="SAM" id="Phobius"/>
    </source>
</evidence>
<dbReference type="AlphaFoldDB" id="A0A6C0KS68"/>
<reference evidence="2" key="1">
    <citation type="journal article" date="2020" name="Nature">
        <title>Giant virus diversity and host interactions through global metagenomics.</title>
        <authorList>
            <person name="Schulz F."/>
            <person name="Roux S."/>
            <person name="Paez-Espino D."/>
            <person name="Jungbluth S."/>
            <person name="Walsh D.A."/>
            <person name="Denef V.J."/>
            <person name="McMahon K.D."/>
            <person name="Konstantinidis K.T."/>
            <person name="Eloe-Fadrosh E.A."/>
            <person name="Kyrpides N.C."/>
            <person name="Woyke T."/>
        </authorList>
    </citation>
    <scope>NUCLEOTIDE SEQUENCE</scope>
    <source>
        <strain evidence="2">GVMAG-S-3300013094-100</strain>
    </source>
</reference>
<feature type="transmembrane region" description="Helical" evidence="1">
    <location>
        <begin position="37"/>
        <end position="54"/>
    </location>
</feature>
<name>A0A6C0KS68_9ZZZZ</name>
<evidence type="ECO:0000313" key="2">
    <source>
        <dbReference type="EMBL" id="QHU20845.1"/>
    </source>
</evidence>
<dbReference type="EMBL" id="MN740975">
    <property type="protein sequence ID" value="QHU20845.1"/>
    <property type="molecule type" value="Genomic_DNA"/>
</dbReference>
<sequence length="62" mass="7237">MSDKVHLFFYYIGIAIIFLTHIYMLAMPNMNAKAVRIHAIINLIAALFIAYYFMNAEGYIKF</sequence>
<keyword evidence="1" id="KW-0472">Membrane</keyword>
<proteinExistence type="predicted"/>
<feature type="transmembrane region" description="Helical" evidence="1">
    <location>
        <begin position="6"/>
        <end position="25"/>
    </location>
</feature>
<organism evidence="2">
    <name type="scientific">viral metagenome</name>
    <dbReference type="NCBI Taxonomy" id="1070528"/>
    <lineage>
        <taxon>unclassified sequences</taxon>
        <taxon>metagenomes</taxon>
        <taxon>organismal metagenomes</taxon>
    </lineage>
</organism>
<keyword evidence="1" id="KW-1133">Transmembrane helix</keyword>
<protein>
    <submittedName>
        <fullName evidence="2">Uncharacterized protein</fullName>
    </submittedName>
</protein>
<accession>A0A6C0KS68</accession>
<keyword evidence="1" id="KW-0812">Transmembrane</keyword>